<keyword evidence="1" id="KW-0614">Plasmid</keyword>
<dbReference type="Gene3D" id="2.70.98.10">
    <property type="match status" value="1"/>
</dbReference>
<dbReference type="EMBL" id="CP035000">
    <property type="protein sequence ID" value="QAS81324.1"/>
    <property type="molecule type" value="Genomic_DNA"/>
</dbReference>
<accession>A0AAE5WS01</accession>
<dbReference type="InterPro" id="IPR014718">
    <property type="entry name" value="GH-type_carb-bd"/>
</dbReference>
<dbReference type="Pfam" id="PF01263">
    <property type="entry name" value="Aldose_epim"/>
    <property type="match status" value="1"/>
</dbReference>
<dbReference type="CDD" id="cd09021">
    <property type="entry name" value="Aldose_epim_Ec_YphB"/>
    <property type="match status" value="1"/>
</dbReference>
<dbReference type="AlphaFoldDB" id="A0AAE5WS01"/>
<dbReference type="GO" id="GO:0016853">
    <property type="term" value="F:isomerase activity"/>
    <property type="evidence" value="ECO:0007669"/>
    <property type="project" value="InterPro"/>
</dbReference>
<dbReference type="SUPFAM" id="SSF74650">
    <property type="entry name" value="Galactose mutarotase-like"/>
    <property type="match status" value="1"/>
</dbReference>
<dbReference type="GO" id="GO:0005975">
    <property type="term" value="P:carbohydrate metabolic process"/>
    <property type="evidence" value="ECO:0007669"/>
    <property type="project" value="InterPro"/>
</dbReference>
<gene>
    <name evidence="1" type="ORF">CO657_25725</name>
</gene>
<reference evidence="1 2" key="1">
    <citation type="submission" date="2019-01" db="EMBL/GenBank/DDBJ databases">
        <title>Genomic insights into the origins and evolution of symbiotic genes in the Phaseolus vulgaris microsymbionts.</title>
        <authorList>
            <person name="Tong W."/>
        </authorList>
    </citation>
    <scope>NUCLEOTIDE SEQUENCE [LARGE SCALE GENOMIC DNA]</scope>
    <source>
        <strain evidence="1 2">FH23</strain>
        <plasmid evidence="2">prapfh23b</plasmid>
    </source>
</reference>
<dbReference type="InterPro" id="IPR011013">
    <property type="entry name" value="Gal_mutarotase_sf_dom"/>
</dbReference>
<keyword evidence="2" id="KW-1185">Reference proteome</keyword>
<sequence>MIEQVSIQSSALRADIVPSRGAGLARFAFNGQDLFQPVPRPGRAPPVDLCSMVLVPWSNRISGGGFTFDGAFYPLFPNRPPDPLPIHGNGFQSEWIVSRAQSDLVELKLASSGPGPFAYEATMTYAVYDYELVMALSVISRSQIPLPYGLGFHPFLRRTAEMLLTAPAKGVWLHNDSNLPEKLVPPTEVPDWDFSRQRQLPHRKINNGFVAWNGCADVVWPEFGLGLAISASPTLSNYIAFSPSADAPFFCFEPVSHAIDAHNLPGGADRHGLIRLAPGESTSISCRYQVRHLSQ</sequence>
<organism evidence="1 2">
    <name type="scientific">Rhizobium acidisoli</name>
    <dbReference type="NCBI Taxonomy" id="1538158"/>
    <lineage>
        <taxon>Bacteria</taxon>
        <taxon>Pseudomonadati</taxon>
        <taxon>Pseudomonadota</taxon>
        <taxon>Alphaproteobacteria</taxon>
        <taxon>Hyphomicrobiales</taxon>
        <taxon>Rhizobiaceae</taxon>
        <taxon>Rhizobium/Agrobacterium group</taxon>
        <taxon>Rhizobium</taxon>
    </lineage>
</organism>
<geneLocation type="plasmid" evidence="2">
    <name>prapfh23b</name>
</geneLocation>
<dbReference type="Proteomes" id="UP000220927">
    <property type="component" value="Plasmid pRapFH23b"/>
</dbReference>
<evidence type="ECO:0000313" key="1">
    <source>
        <dbReference type="EMBL" id="QAS81324.1"/>
    </source>
</evidence>
<evidence type="ECO:0000313" key="2">
    <source>
        <dbReference type="Proteomes" id="UP000220927"/>
    </source>
</evidence>
<dbReference type="InterPro" id="IPR008183">
    <property type="entry name" value="Aldose_1/G6P_1-epimerase"/>
</dbReference>
<proteinExistence type="predicted"/>
<dbReference type="RefSeq" id="WP_054185873.1">
    <property type="nucleotide sequence ID" value="NZ_CP035000.1"/>
</dbReference>
<dbReference type="GO" id="GO:0030246">
    <property type="term" value="F:carbohydrate binding"/>
    <property type="evidence" value="ECO:0007669"/>
    <property type="project" value="InterPro"/>
</dbReference>
<name>A0AAE5WS01_9HYPH</name>
<dbReference type="KEGG" id="rad:CO657_25725"/>
<protein>
    <submittedName>
        <fullName evidence="1">Aldose 1-epimerase</fullName>
    </submittedName>
</protein>